<comment type="caution">
    <text evidence="9">The sequence shown here is derived from an EMBL/GenBank/DDBJ whole genome shotgun (WGS) entry which is preliminary data.</text>
</comment>
<evidence type="ECO:0000256" key="7">
    <source>
        <dbReference type="ARBA" id="ARBA00023239"/>
    </source>
</evidence>
<name>A0A1F5YJD9_9BACT</name>
<evidence type="ECO:0000256" key="4">
    <source>
        <dbReference type="ARBA" id="ARBA00022801"/>
    </source>
</evidence>
<dbReference type="AlphaFoldDB" id="A0A1F5YJD9"/>
<gene>
    <name evidence="9" type="ORF">A2153_02880</name>
</gene>
<keyword evidence="5" id="KW-0190">Covalent protein-DNA linkage</keyword>
<dbReference type="InterPro" id="IPR036590">
    <property type="entry name" value="SRAP-like"/>
</dbReference>
<evidence type="ECO:0000256" key="8">
    <source>
        <dbReference type="RuleBase" id="RU364100"/>
    </source>
</evidence>
<evidence type="ECO:0000256" key="5">
    <source>
        <dbReference type="ARBA" id="ARBA00023124"/>
    </source>
</evidence>
<keyword evidence="4 8" id="KW-0378">Hydrolase</keyword>
<dbReference type="InterPro" id="IPR003738">
    <property type="entry name" value="SRAP"/>
</dbReference>
<accession>A0A1F5YJD9</accession>
<dbReference type="EC" id="3.4.-.-" evidence="8"/>
<dbReference type="PANTHER" id="PTHR13604:SF0">
    <property type="entry name" value="ABASIC SITE PROCESSING PROTEIN HMCES"/>
    <property type="match status" value="1"/>
</dbReference>
<evidence type="ECO:0000256" key="2">
    <source>
        <dbReference type="ARBA" id="ARBA00022670"/>
    </source>
</evidence>
<evidence type="ECO:0000256" key="3">
    <source>
        <dbReference type="ARBA" id="ARBA00022763"/>
    </source>
</evidence>
<keyword evidence="2 8" id="KW-0645">Protease</keyword>
<dbReference type="Pfam" id="PF02586">
    <property type="entry name" value="SRAP"/>
    <property type="match status" value="1"/>
</dbReference>
<keyword evidence="6" id="KW-0238">DNA-binding</keyword>
<proteinExistence type="inferred from homology"/>
<protein>
    <recommendedName>
        <fullName evidence="8">Abasic site processing protein</fullName>
        <ecNumber evidence="8">3.4.-.-</ecNumber>
    </recommendedName>
</protein>
<sequence length="225" mass="26262">MCGRYGFTPGENFYSRFDIENRLERLETHYNVTPGMQMPVIVRVHPGGEQFTPRVELMKWGLIPFWAKDPRIGYKMINARAEGIEDKPSFRKPLRSQRCLVPTSFFFEWRHIGEDKIPYLIKLKGQDVFAFAGLYDVWKDAEGYPLKSFTIVTTEPNELLEEIHNRMPVILEEKAEDIWLDPQVSDVRILVSLLRPFQAERMEAYPVSKLVNNPANDNDEIIKRG</sequence>
<dbReference type="Proteomes" id="UP000177396">
    <property type="component" value="Unassembled WGS sequence"/>
</dbReference>
<keyword evidence="3" id="KW-0227">DNA damage</keyword>
<comment type="similarity">
    <text evidence="1 8">Belongs to the SOS response-associated peptidase family.</text>
</comment>
<dbReference type="GO" id="GO:0016829">
    <property type="term" value="F:lyase activity"/>
    <property type="evidence" value="ECO:0007669"/>
    <property type="project" value="UniProtKB-KW"/>
</dbReference>
<dbReference type="EMBL" id="MFJB01000025">
    <property type="protein sequence ID" value="OGG00291.1"/>
    <property type="molecule type" value="Genomic_DNA"/>
</dbReference>
<dbReference type="PANTHER" id="PTHR13604">
    <property type="entry name" value="DC12-RELATED"/>
    <property type="match status" value="1"/>
</dbReference>
<dbReference type="Gene3D" id="3.90.1680.10">
    <property type="entry name" value="SOS response associated peptidase-like"/>
    <property type="match status" value="1"/>
</dbReference>
<evidence type="ECO:0000256" key="1">
    <source>
        <dbReference type="ARBA" id="ARBA00008136"/>
    </source>
</evidence>
<organism evidence="9 10">
    <name type="scientific">Candidatus Gottesmanbacteria bacterium RBG_16_38_7b</name>
    <dbReference type="NCBI Taxonomy" id="1798372"/>
    <lineage>
        <taxon>Bacteria</taxon>
        <taxon>Candidatus Gottesmaniibacteriota</taxon>
    </lineage>
</organism>
<evidence type="ECO:0000313" key="9">
    <source>
        <dbReference type="EMBL" id="OGG00291.1"/>
    </source>
</evidence>
<dbReference type="GO" id="GO:0006508">
    <property type="term" value="P:proteolysis"/>
    <property type="evidence" value="ECO:0007669"/>
    <property type="project" value="UniProtKB-KW"/>
</dbReference>
<dbReference type="GO" id="GO:0106300">
    <property type="term" value="P:protein-DNA covalent cross-linking repair"/>
    <property type="evidence" value="ECO:0007669"/>
    <property type="project" value="InterPro"/>
</dbReference>
<keyword evidence="7" id="KW-0456">Lyase</keyword>
<evidence type="ECO:0000256" key="6">
    <source>
        <dbReference type="ARBA" id="ARBA00023125"/>
    </source>
</evidence>
<dbReference type="SUPFAM" id="SSF143081">
    <property type="entry name" value="BB1717-like"/>
    <property type="match status" value="1"/>
</dbReference>
<evidence type="ECO:0000313" key="10">
    <source>
        <dbReference type="Proteomes" id="UP000177396"/>
    </source>
</evidence>
<reference evidence="9 10" key="1">
    <citation type="journal article" date="2016" name="Nat. Commun.">
        <title>Thousands of microbial genomes shed light on interconnected biogeochemical processes in an aquifer system.</title>
        <authorList>
            <person name="Anantharaman K."/>
            <person name="Brown C.T."/>
            <person name="Hug L.A."/>
            <person name="Sharon I."/>
            <person name="Castelle C.J."/>
            <person name="Probst A.J."/>
            <person name="Thomas B.C."/>
            <person name="Singh A."/>
            <person name="Wilkins M.J."/>
            <person name="Karaoz U."/>
            <person name="Brodie E.L."/>
            <person name="Williams K.H."/>
            <person name="Hubbard S.S."/>
            <person name="Banfield J.F."/>
        </authorList>
    </citation>
    <scope>NUCLEOTIDE SEQUENCE [LARGE SCALE GENOMIC DNA]</scope>
</reference>
<dbReference type="GO" id="GO:0003697">
    <property type="term" value="F:single-stranded DNA binding"/>
    <property type="evidence" value="ECO:0007669"/>
    <property type="project" value="InterPro"/>
</dbReference>
<dbReference type="GO" id="GO:0008233">
    <property type="term" value="F:peptidase activity"/>
    <property type="evidence" value="ECO:0007669"/>
    <property type="project" value="UniProtKB-KW"/>
</dbReference>